<feature type="compositionally biased region" description="Low complexity" evidence="1">
    <location>
        <begin position="29"/>
        <end position="49"/>
    </location>
</feature>
<protein>
    <submittedName>
        <fullName evidence="2">Uncharacterized protein</fullName>
    </submittedName>
</protein>
<keyword evidence="3" id="KW-1185">Reference proteome</keyword>
<dbReference type="EMBL" id="JAABOA010001113">
    <property type="protein sequence ID" value="KAF9582273.1"/>
    <property type="molecule type" value="Genomic_DNA"/>
</dbReference>
<sequence length="642" mass="70332">MATYKQRAPYHRHTVSSRLSDDDDGANPSSSHASYVSASHLTQHTSFHQSQHHGQHPQAHSQAYTTDDDFFDSASNLEWTSSRHSTSARAKARQQQYLDQQLQRTREWQSVLAQHRQTASQLPVLNTAPASGPAVVVQVATPLSATLPPTLPSTTETATIESKGSNVSAGPAVSSDEFEDDLLASSDLPSGLASPRTADFGTPGLGTSSHAEHLSTFGFSDLTSDGGMESVDESEDLGVWSHEDEDEDGPSPYTPSFRRLSAISLSSSTSSPLVLSSATASLSHLPRPSFALATASASPYTGVDLTKFQNQMPFHDGSGNFGVAGRRGMGAMSSVMDESEYFDSDSSRASSVLRAYRPGTPLLLRRRISSSEFQNVIRNIAELQQANDRQQFERYTIEMQQPPPQRPHFIYPQIVPRRPIFNIYESEMEDLEEMVDDEVPAKIGWLQAFEQTLRALHPNEYAVHVTDPTVINPIKALAYHYSREESSLPHKDTKQLTRSTDATIPSSSSSSSSSSSPSSDSDARTSKESPEAKGKGRGQEKTKAEEEEDIKASCRVEQIRQNMSSASLQSLQRLQERKRSSPDQSPGHQDLHPGHGRLNRSDPMQVDFCPTIQHPPSPALVGMTRKECRVLSKSTGTSTSHR</sequence>
<organism evidence="2 3">
    <name type="scientific">Lunasporangiospora selenospora</name>
    <dbReference type="NCBI Taxonomy" id="979761"/>
    <lineage>
        <taxon>Eukaryota</taxon>
        <taxon>Fungi</taxon>
        <taxon>Fungi incertae sedis</taxon>
        <taxon>Mucoromycota</taxon>
        <taxon>Mortierellomycotina</taxon>
        <taxon>Mortierellomycetes</taxon>
        <taxon>Mortierellales</taxon>
        <taxon>Mortierellaceae</taxon>
        <taxon>Lunasporangiospora</taxon>
    </lineage>
</organism>
<dbReference type="AlphaFoldDB" id="A0A9P6FUW5"/>
<feature type="compositionally biased region" description="Basic and acidic residues" evidence="1">
    <location>
        <begin position="483"/>
        <end position="495"/>
    </location>
</feature>
<proteinExistence type="predicted"/>
<name>A0A9P6FUW5_9FUNG</name>
<reference evidence="2" key="1">
    <citation type="journal article" date="2020" name="Fungal Divers.">
        <title>Resolving the Mortierellaceae phylogeny through synthesis of multi-gene phylogenetics and phylogenomics.</title>
        <authorList>
            <person name="Vandepol N."/>
            <person name="Liber J."/>
            <person name="Desiro A."/>
            <person name="Na H."/>
            <person name="Kennedy M."/>
            <person name="Barry K."/>
            <person name="Grigoriev I.V."/>
            <person name="Miller A.N."/>
            <person name="O'Donnell K."/>
            <person name="Stajich J.E."/>
            <person name="Bonito G."/>
        </authorList>
    </citation>
    <scope>NUCLEOTIDE SEQUENCE</scope>
    <source>
        <strain evidence="2">KOD1015</strain>
    </source>
</reference>
<feature type="region of interest" description="Disordered" evidence="1">
    <location>
        <begin position="483"/>
        <end position="623"/>
    </location>
</feature>
<feature type="region of interest" description="Disordered" evidence="1">
    <location>
        <begin position="145"/>
        <end position="207"/>
    </location>
</feature>
<comment type="caution">
    <text evidence="2">The sequence shown here is derived from an EMBL/GenBank/DDBJ whole genome shotgun (WGS) entry which is preliminary data.</text>
</comment>
<dbReference type="OrthoDB" id="2424760at2759"/>
<feature type="compositionally biased region" description="Low complexity" evidence="1">
    <location>
        <begin position="505"/>
        <end position="520"/>
    </location>
</feature>
<feature type="compositionally biased region" description="Low complexity" evidence="1">
    <location>
        <begin position="564"/>
        <end position="573"/>
    </location>
</feature>
<gene>
    <name evidence="2" type="ORF">BGW38_000426</name>
</gene>
<evidence type="ECO:0000313" key="3">
    <source>
        <dbReference type="Proteomes" id="UP000780801"/>
    </source>
</evidence>
<dbReference type="Proteomes" id="UP000780801">
    <property type="component" value="Unassembled WGS sequence"/>
</dbReference>
<feature type="region of interest" description="Disordered" evidence="1">
    <location>
        <begin position="1"/>
        <end position="62"/>
    </location>
</feature>
<accession>A0A9P6FUW5</accession>
<evidence type="ECO:0000256" key="1">
    <source>
        <dbReference type="SAM" id="MobiDB-lite"/>
    </source>
</evidence>
<feature type="compositionally biased region" description="Low complexity" evidence="1">
    <location>
        <begin position="145"/>
        <end position="159"/>
    </location>
</feature>
<evidence type="ECO:0000313" key="2">
    <source>
        <dbReference type="EMBL" id="KAF9582273.1"/>
    </source>
</evidence>
<feature type="compositionally biased region" description="Basic and acidic residues" evidence="1">
    <location>
        <begin position="521"/>
        <end position="558"/>
    </location>
</feature>